<name>A0A2U3PU19_9BRAD</name>
<organism evidence="2 3">
    <name type="scientific">Bradyrhizobium vignae</name>
    <dbReference type="NCBI Taxonomy" id="1549949"/>
    <lineage>
        <taxon>Bacteria</taxon>
        <taxon>Pseudomonadati</taxon>
        <taxon>Pseudomonadota</taxon>
        <taxon>Alphaproteobacteria</taxon>
        <taxon>Hyphomicrobiales</taxon>
        <taxon>Nitrobacteraceae</taxon>
        <taxon>Bradyrhizobium</taxon>
    </lineage>
</organism>
<evidence type="ECO:0000313" key="3">
    <source>
        <dbReference type="Proteomes" id="UP000246085"/>
    </source>
</evidence>
<proteinExistence type="predicted"/>
<gene>
    <name evidence="2" type="ORF">BRAD3257_1518</name>
</gene>
<evidence type="ECO:0000259" key="1">
    <source>
        <dbReference type="Pfam" id="PF14082"/>
    </source>
</evidence>
<dbReference type="InterPro" id="IPR025359">
    <property type="entry name" value="SduA_C"/>
</dbReference>
<reference evidence="2 3" key="1">
    <citation type="submission" date="2018-03" db="EMBL/GenBank/DDBJ databases">
        <authorList>
            <person name="Gully D."/>
        </authorList>
    </citation>
    <scope>NUCLEOTIDE SEQUENCE [LARGE SCALE GENOMIC DNA]</scope>
    <source>
        <strain evidence="2">ORS3257</strain>
    </source>
</reference>
<sequence>MKTFASHTFSFDDCAVQLDTFDGLLRSKVELSERDDILPFFKKNTQLASFISTYVPDIANPDRIAIEYDIFGDFACDLAIGDSTSKSYLLVEFEDAKPNSLFITAGKKATPEWAPRLEHGLSQVLDWFWKLGDMEKSDDYENRFGARHVSFNGLVVVGRDQQLEAREKIRLKWRQDHTVVHSKKVSVVTFDQLARDLRYRLSRYSQIAQAKQA</sequence>
<dbReference type="AlphaFoldDB" id="A0A2U3PU19"/>
<dbReference type="Proteomes" id="UP000246085">
    <property type="component" value="Chromosome BRAD3257"/>
</dbReference>
<evidence type="ECO:0000313" key="2">
    <source>
        <dbReference type="EMBL" id="SPP92647.1"/>
    </source>
</evidence>
<dbReference type="EMBL" id="LS398110">
    <property type="protein sequence ID" value="SPP92647.1"/>
    <property type="molecule type" value="Genomic_DNA"/>
</dbReference>
<dbReference type="RefSeq" id="WP_122401246.1">
    <property type="nucleotide sequence ID" value="NZ_LS398110.1"/>
</dbReference>
<dbReference type="Pfam" id="PF14082">
    <property type="entry name" value="SduA_C"/>
    <property type="match status" value="1"/>
</dbReference>
<accession>A0A2U3PU19</accession>
<dbReference type="KEGG" id="bvz:BRAD3257_1518"/>
<protein>
    <recommendedName>
        <fullName evidence="1">Shedu protein SduA C-terminal domain-containing protein</fullName>
    </recommendedName>
</protein>
<feature type="domain" description="Shedu protein SduA C-terminal" evidence="1">
    <location>
        <begin position="32"/>
        <end position="193"/>
    </location>
</feature>